<evidence type="ECO:0000313" key="2">
    <source>
        <dbReference type="EMBL" id="AVM02260.1"/>
    </source>
</evidence>
<dbReference type="AlphaFoldDB" id="A0A2S0KKP8"/>
<dbReference type="Proteomes" id="UP000239814">
    <property type="component" value="Chromosome"/>
</dbReference>
<keyword evidence="3" id="KW-1185">Reference proteome</keyword>
<feature type="region of interest" description="Disordered" evidence="1">
    <location>
        <begin position="15"/>
        <end position="37"/>
    </location>
</feature>
<sequence length="131" mass="13487">MCAAVLMTGTVACGGSTDSGYPDAGRSGAAESSVEMVGPVTRSADELRGTTVELTVGRVLNIDTGDVPVQSYRGEVADRRVAKFERGRDEGGVRFNPGVTAVAPGTTAVTMTSEDADTEPIRFTVTVTAAE</sequence>
<protein>
    <submittedName>
        <fullName evidence="2">Uncharacterized protein</fullName>
    </submittedName>
</protein>
<gene>
    <name evidence="2" type="ORF">C6V83_13770</name>
</gene>
<accession>A0A2S0KKP8</accession>
<reference evidence="2 3" key="1">
    <citation type="submission" date="2018-03" db="EMBL/GenBank/DDBJ databases">
        <title>Characteristics and genome of n-alkane degrading marine bacteria Gordonia iterans isolated from crude oil contaminated in Tae-an, South Korea.</title>
        <authorList>
            <person name="Lee S.-S."/>
            <person name="Kim H."/>
        </authorList>
    </citation>
    <scope>NUCLEOTIDE SEQUENCE [LARGE SCALE GENOMIC DNA]</scope>
    <source>
        <strain evidence="2 3">Co17</strain>
    </source>
</reference>
<dbReference type="KEGG" id="git:C6V83_13770"/>
<evidence type="ECO:0000256" key="1">
    <source>
        <dbReference type="SAM" id="MobiDB-lite"/>
    </source>
</evidence>
<evidence type="ECO:0000313" key="3">
    <source>
        <dbReference type="Proteomes" id="UP000239814"/>
    </source>
</evidence>
<organism evidence="2 3">
    <name type="scientific">Gordonia iterans</name>
    <dbReference type="NCBI Taxonomy" id="1004901"/>
    <lineage>
        <taxon>Bacteria</taxon>
        <taxon>Bacillati</taxon>
        <taxon>Actinomycetota</taxon>
        <taxon>Actinomycetes</taxon>
        <taxon>Mycobacteriales</taxon>
        <taxon>Gordoniaceae</taxon>
        <taxon>Gordonia</taxon>
    </lineage>
</organism>
<dbReference type="OrthoDB" id="5114036at2"/>
<dbReference type="EMBL" id="CP027433">
    <property type="protein sequence ID" value="AVM02260.1"/>
    <property type="molecule type" value="Genomic_DNA"/>
</dbReference>
<name>A0A2S0KKP8_9ACTN</name>
<proteinExistence type="predicted"/>